<dbReference type="PANTHER" id="PTHR44051:SF9">
    <property type="entry name" value="GLUTATHIONE S-TRANSFERASE 1"/>
    <property type="match status" value="1"/>
</dbReference>
<dbReference type="SFLD" id="SFLDG00358">
    <property type="entry name" value="Main_(cytGST)"/>
    <property type="match status" value="1"/>
</dbReference>
<dbReference type="Gene3D" id="3.40.30.10">
    <property type="entry name" value="Glutaredoxin"/>
    <property type="match status" value="1"/>
</dbReference>
<comment type="catalytic activity">
    <reaction evidence="3">
        <text>RX + glutathione = an S-substituted glutathione + a halide anion + H(+)</text>
        <dbReference type="Rhea" id="RHEA:16437"/>
        <dbReference type="ChEBI" id="CHEBI:15378"/>
        <dbReference type="ChEBI" id="CHEBI:16042"/>
        <dbReference type="ChEBI" id="CHEBI:17792"/>
        <dbReference type="ChEBI" id="CHEBI:57925"/>
        <dbReference type="ChEBI" id="CHEBI:90779"/>
        <dbReference type="EC" id="2.5.1.18"/>
    </reaction>
</comment>
<dbReference type="SFLD" id="SFLDG01150">
    <property type="entry name" value="Main.1:_Beta-like"/>
    <property type="match status" value="1"/>
</dbReference>
<dbReference type="EC" id="2.5.1.18" evidence="1"/>
<dbReference type="SFLD" id="SFLDS00019">
    <property type="entry name" value="Glutathione_Transferase_(cytos"/>
    <property type="match status" value="1"/>
</dbReference>
<dbReference type="RefSeq" id="WP_035541392.1">
    <property type="nucleotide sequence ID" value="NZ_ARYL01000050.1"/>
</dbReference>
<evidence type="ECO:0000259" key="4">
    <source>
        <dbReference type="PROSITE" id="PS50404"/>
    </source>
</evidence>
<evidence type="ECO:0000313" key="5">
    <source>
        <dbReference type="EMBL" id="KDA00781.1"/>
    </source>
</evidence>
<dbReference type="GO" id="GO:0004364">
    <property type="term" value="F:glutathione transferase activity"/>
    <property type="evidence" value="ECO:0007669"/>
    <property type="project" value="UniProtKB-EC"/>
</dbReference>
<accession>A0A059G1U2</accession>
<keyword evidence="6" id="KW-1185">Reference proteome</keyword>
<dbReference type="Gene3D" id="1.20.1050.10">
    <property type="match status" value="1"/>
</dbReference>
<evidence type="ECO:0000256" key="1">
    <source>
        <dbReference type="ARBA" id="ARBA00012452"/>
    </source>
</evidence>
<protein>
    <recommendedName>
        <fullName evidence="1">glutathione transferase</fullName>
        <ecNumber evidence="1">2.5.1.18</ecNumber>
    </recommendedName>
</protein>
<dbReference type="OrthoDB" id="9810080at2"/>
<dbReference type="InterPro" id="IPR036282">
    <property type="entry name" value="Glutathione-S-Trfase_C_sf"/>
</dbReference>
<dbReference type="SUPFAM" id="SSF47616">
    <property type="entry name" value="GST C-terminal domain-like"/>
    <property type="match status" value="1"/>
</dbReference>
<dbReference type="CDD" id="cd03046">
    <property type="entry name" value="GST_N_GTT1_like"/>
    <property type="match status" value="1"/>
</dbReference>
<dbReference type="InterPro" id="IPR040079">
    <property type="entry name" value="Glutathione_S-Trfase"/>
</dbReference>
<dbReference type="GO" id="GO:0005737">
    <property type="term" value="C:cytoplasm"/>
    <property type="evidence" value="ECO:0007669"/>
    <property type="project" value="UniProtKB-ARBA"/>
</dbReference>
<dbReference type="Pfam" id="PF02798">
    <property type="entry name" value="GST_N"/>
    <property type="match status" value="1"/>
</dbReference>
<dbReference type="GO" id="GO:0004601">
    <property type="term" value="F:peroxidase activity"/>
    <property type="evidence" value="ECO:0007669"/>
    <property type="project" value="UniProtKB-ARBA"/>
</dbReference>
<dbReference type="STRING" id="1280953.HOC_18859"/>
<dbReference type="eggNOG" id="COG0625">
    <property type="taxonomic scope" value="Bacteria"/>
</dbReference>
<dbReference type="SUPFAM" id="SSF52833">
    <property type="entry name" value="Thioredoxin-like"/>
    <property type="match status" value="1"/>
</dbReference>
<keyword evidence="2 5" id="KW-0808">Transferase</keyword>
<name>A0A059G1U2_9PROT</name>
<dbReference type="InterPro" id="IPR004046">
    <property type="entry name" value="GST_C"/>
</dbReference>
<dbReference type="CDD" id="cd03189">
    <property type="entry name" value="GST_C_GTT1_like"/>
    <property type="match status" value="1"/>
</dbReference>
<dbReference type="Pfam" id="PF14497">
    <property type="entry name" value="GST_C_3"/>
    <property type="match status" value="1"/>
</dbReference>
<comment type="caution">
    <text evidence="5">The sequence shown here is derived from an EMBL/GenBank/DDBJ whole genome shotgun (WGS) entry which is preliminary data.</text>
</comment>
<evidence type="ECO:0000256" key="2">
    <source>
        <dbReference type="ARBA" id="ARBA00022679"/>
    </source>
</evidence>
<dbReference type="PATRIC" id="fig|1280953.3.peg.3773"/>
<dbReference type="AlphaFoldDB" id="A0A059G1U2"/>
<evidence type="ECO:0000256" key="3">
    <source>
        <dbReference type="ARBA" id="ARBA00047960"/>
    </source>
</evidence>
<feature type="domain" description="GST N-terminal" evidence="4">
    <location>
        <begin position="1"/>
        <end position="81"/>
    </location>
</feature>
<dbReference type="PANTHER" id="PTHR44051">
    <property type="entry name" value="GLUTATHIONE S-TRANSFERASE-RELATED"/>
    <property type="match status" value="1"/>
</dbReference>
<dbReference type="InterPro" id="IPR004045">
    <property type="entry name" value="Glutathione_S-Trfase_N"/>
</dbReference>
<sequence>MIIVHHLENSRSQRVLWLLEELGIPYEVKRYERDAETMLAPPELKAIHPLGKSPVIEDNGAIIAETGAIFDYILQTYAGGRLSAPAGTPEARKLTYWLHYAEGSAMPPLLLKLVFMRMPEGAPGLLRPIVRLIASTVQQRLVDPQLTTHLAYWESELARTGWFVGDGLTAADIMMSFPLEAAASRGGADKSDSVMDFLNRIHARPAYQRALEAGGPYAYA</sequence>
<proteinExistence type="predicted"/>
<dbReference type="EMBL" id="ARYL01000050">
    <property type="protein sequence ID" value="KDA00781.1"/>
    <property type="molecule type" value="Genomic_DNA"/>
</dbReference>
<reference evidence="5 6" key="1">
    <citation type="journal article" date="2014" name="Antonie Van Leeuwenhoek">
        <title>Hyphomonas beringensis sp. nov. and Hyphomonas chukchiensis sp. nov., isolated from surface seawater of the Bering Sea and Chukchi Sea.</title>
        <authorList>
            <person name="Li C."/>
            <person name="Lai Q."/>
            <person name="Li G."/>
            <person name="Dong C."/>
            <person name="Wang J."/>
            <person name="Liao Y."/>
            <person name="Shao Z."/>
        </authorList>
    </citation>
    <scope>NUCLEOTIDE SEQUENCE [LARGE SCALE GENOMIC DNA]</scope>
    <source>
        <strain evidence="5 6">SCH89</strain>
    </source>
</reference>
<dbReference type="InterPro" id="IPR036249">
    <property type="entry name" value="Thioredoxin-like_sf"/>
</dbReference>
<evidence type="ECO:0000313" key="6">
    <source>
        <dbReference type="Proteomes" id="UP000024942"/>
    </source>
</evidence>
<dbReference type="FunFam" id="3.40.30.10:FF:000156">
    <property type="entry name" value="Glutathione S-transferase 1"/>
    <property type="match status" value="1"/>
</dbReference>
<gene>
    <name evidence="5" type="ORF">HOC_18859</name>
</gene>
<organism evidence="5 6">
    <name type="scientific">Hyphomonas oceanitis SCH89</name>
    <dbReference type="NCBI Taxonomy" id="1280953"/>
    <lineage>
        <taxon>Bacteria</taxon>
        <taxon>Pseudomonadati</taxon>
        <taxon>Pseudomonadota</taxon>
        <taxon>Alphaproteobacteria</taxon>
        <taxon>Hyphomonadales</taxon>
        <taxon>Hyphomonadaceae</taxon>
        <taxon>Hyphomonas</taxon>
    </lineage>
</organism>
<dbReference type="Proteomes" id="UP000024942">
    <property type="component" value="Unassembled WGS sequence"/>
</dbReference>
<dbReference type="PROSITE" id="PS50404">
    <property type="entry name" value="GST_NTER"/>
    <property type="match status" value="1"/>
</dbReference>